<feature type="transmembrane region" description="Helical" evidence="1">
    <location>
        <begin position="96"/>
        <end position="115"/>
    </location>
</feature>
<dbReference type="OrthoDB" id="10361189at2759"/>
<protein>
    <submittedName>
        <fullName evidence="2">Uncharacterized protein</fullName>
    </submittedName>
</protein>
<evidence type="ECO:0000313" key="2">
    <source>
        <dbReference type="EMBL" id="KCZ81959.1"/>
    </source>
</evidence>
<dbReference type="Proteomes" id="UP000030655">
    <property type="component" value="Unassembled WGS sequence"/>
</dbReference>
<keyword evidence="1" id="KW-1133">Transmembrane helix</keyword>
<name>A0A059F4N3_9MICR</name>
<dbReference type="AlphaFoldDB" id="A0A059F4N3"/>
<organism evidence="2 3">
    <name type="scientific">Anncaliia algerae PRA339</name>
    <dbReference type="NCBI Taxonomy" id="1288291"/>
    <lineage>
        <taxon>Eukaryota</taxon>
        <taxon>Fungi</taxon>
        <taxon>Fungi incertae sedis</taxon>
        <taxon>Microsporidia</taxon>
        <taxon>Tubulinosematoidea</taxon>
        <taxon>Tubulinosematidae</taxon>
        <taxon>Anncaliia</taxon>
    </lineage>
</organism>
<keyword evidence="1" id="KW-0472">Membrane</keyword>
<evidence type="ECO:0000256" key="1">
    <source>
        <dbReference type="SAM" id="Phobius"/>
    </source>
</evidence>
<dbReference type="HOGENOM" id="CLU_127191_0_0_1"/>
<accession>A0A059F4N3</accession>
<feature type="transmembrane region" description="Helical" evidence="1">
    <location>
        <begin position="120"/>
        <end position="140"/>
    </location>
</feature>
<dbReference type="VEuPathDB" id="MicrosporidiaDB:H312_00602"/>
<evidence type="ECO:0000313" key="3">
    <source>
        <dbReference type="Proteomes" id="UP000030655"/>
    </source>
</evidence>
<reference evidence="3" key="1">
    <citation type="submission" date="2013-02" db="EMBL/GenBank/DDBJ databases">
        <authorList>
            <consortium name="The Broad Institute Genome Sequencing Platform"/>
            <person name="Cuomo C."/>
            <person name="Becnel J."/>
            <person name="Sanscrainte N."/>
            <person name="Walker B."/>
            <person name="Young S.K."/>
            <person name="Zeng Q."/>
            <person name="Gargeya S."/>
            <person name="Fitzgerald M."/>
            <person name="Haas B."/>
            <person name="Abouelleil A."/>
            <person name="Alvarado L."/>
            <person name="Arachchi H.M."/>
            <person name="Berlin A.M."/>
            <person name="Chapman S.B."/>
            <person name="Dewar J."/>
            <person name="Goldberg J."/>
            <person name="Griggs A."/>
            <person name="Gujja S."/>
            <person name="Hansen M."/>
            <person name="Howarth C."/>
            <person name="Imamovic A."/>
            <person name="Larimer J."/>
            <person name="McCowan C."/>
            <person name="Murphy C."/>
            <person name="Neiman D."/>
            <person name="Pearson M."/>
            <person name="Priest M."/>
            <person name="Roberts A."/>
            <person name="Saif S."/>
            <person name="Shea T."/>
            <person name="Sisk P."/>
            <person name="Sykes S."/>
            <person name="Wortman J."/>
            <person name="Nusbaum C."/>
            <person name="Birren B."/>
        </authorList>
    </citation>
    <scope>NUCLEOTIDE SEQUENCE [LARGE SCALE GENOMIC DNA]</scope>
    <source>
        <strain evidence="3">PRA339</strain>
    </source>
</reference>
<feature type="transmembrane region" description="Helical" evidence="1">
    <location>
        <begin position="37"/>
        <end position="57"/>
    </location>
</feature>
<feature type="transmembrane region" description="Helical" evidence="1">
    <location>
        <begin position="64"/>
        <end position="84"/>
    </location>
</feature>
<gene>
    <name evidence="2" type="ORF">H312_00602</name>
</gene>
<feature type="transmembrane region" description="Helical" evidence="1">
    <location>
        <begin position="160"/>
        <end position="178"/>
    </location>
</feature>
<dbReference type="EMBL" id="KK365134">
    <property type="protein sequence ID" value="KCZ81959.1"/>
    <property type="molecule type" value="Genomic_DNA"/>
</dbReference>
<proteinExistence type="predicted"/>
<reference evidence="2 3" key="2">
    <citation type="submission" date="2014-03" db="EMBL/GenBank/DDBJ databases">
        <title>The Genome Sequence of Anncaliia algerae insect isolate PRA339.</title>
        <authorList>
            <consortium name="The Broad Institute Genome Sequencing Platform"/>
            <consortium name="The Broad Institute Genome Sequencing Center for Infectious Disease"/>
            <person name="Cuomo C."/>
            <person name="Becnel J."/>
            <person name="Sanscrainte N."/>
            <person name="Walker B."/>
            <person name="Young S.K."/>
            <person name="Zeng Q."/>
            <person name="Gargeya S."/>
            <person name="Fitzgerald M."/>
            <person name="Haas B."/>
            <person name="Abouelleil A."/>
            <person name="Alvarado L."/>
            <person name="Arachchi H.M."/>
            <person name="Berlin A.M."/>
            <person name="Chapman S.B."/>
            <person name="Dewar J."/>
            <person name="Goldberg J."/>
            <person name="Griggs A."/>
            <person name="Gujja S."/>
            <person name="Hansen M."/>
            <person name="Howarth C."/>
            <person name="Imamovic A."/>
            <person name="Larimer J."/>
            <person name="McCowan C."/>
            <person name="Murphy C."/>
            <person name="Neiman D."/>
            <person name="Pearson M."/>
            <person name="Priest M."/>
            <person name="Roberts A."/>
            <person name="Saif S."/>
            <person name="Shea T."/>
            <person name="Sisk P."/>
            <person name="Sykes S."/>
            <person name="Wortman J."/>
            <person name="Nusbaum C."/>
            <person name="Birren B."/>
        </authorList>
    </citation>
    <scope>NUCLEOTIDE SEQUENCE [LARGE SCALE GENOMIC DNA]</scope>
    <source>
        <strain evidence="2 3">PRA339</strain>
    </source>
</reference>
<sequence>MLKKYHKLITNTFGAVKSSIILKPIVIKPGIVYKVRYALTLITVYFTIYYILSLIFIDTIKKKLLNLLMLPLYIILFYIVTFLYKKVQRGPYHYKKYFVLSVISHIYLPLAHLLFLSNNFFVYSLGFSLNLFFSCLISYINMTFLTFWEGSTLMKGYVTILVNNLFINSMILLITKLLKLRK</sequence>
<keyword evidence="3" id="KW-1185">Reference proteome</keyword>
<keyword evidence="1" id="KW-0812">Transmembrane</keyword>